<evidence type="ECO:0000313" key="2">
    <source>
        <dbReference type="Proteomes" id="UP000282800"/>
    </source>
</evidence>
<dbReference type="Proteomes" id="UP000282800">
    <property type="component" value="Unassembled WGS sequence"/>
</dbReference>
<protein>
    <recommendedName>
        <fullName evidence="3">DUF3077 domain-containing protein</fullName>
    </recommendedName>
</protein>
<proteinExistence type="predicted"/>
<accession>A0A482UHD9</accession>
<organism evidence="1 2">
    <name type="scientific">Pseudomonas songnenensis</name>
    <dbReference type="NCBI Taxonomy" id="1176259"/>
    <lineage>
        <taxon>Bacteria</taxon>
        <taxon>Pseudomonadati</taxon>
        <taxon>Pseudomonadota</taxon>
        <taxon>Gammaproteobacteria</taxon>
        <taxon>Pseudomonadales</taxon>
        <taxon>Pseudomonadaceae</taxon>
        <taxon>Pseudomonas</taxon>
    </lineage>
</organism>
<name>A0A482UHD9_9PSED</name>
<comment type="caution">
    <text evidence="1">The sequence shown here is derived from an EMBL/GenBank/DDBJ whole genome shotgun (WGS) entry which is preliminary data.</text>
</comment>
<evidence type="ECO:0008006" key="3">
    <source>
        <dbReference type="Google" id="ProtNLM"/>
    </source>
</evidence>
<dbReference type="OrthoDB" id="7009169at2"/>
<dbReference type="EMBL" id="RWYU02000006">
    <property type="protein sequence ID" value="RYJ61248.1"/>
    <property type="molecule type" value="Genomic_DNA"/>
</dbReference>
<dbReference type="RefSeq" id="WP_126189938.1">
    <property type="nucleotide sequence ID" value="NZ_RWYU02000006.1"/>
</dbReference>
<sequence>MNTATTETVDEIDAYDLATYAREHGKWLGSIARAIQLNCKHKNGRDALDLANLAQYLADDLSNYMDCEAERIKRVGGLQ</sequence>
<gene>
    <name evidence="1" type="ORF">EJA06_015240</name>
</gene>
<dbReference type="AlphaFoldDB" id="A0A482UHD9"/>
<reference evidence="1 2" key="1">
    <citation type="submission" date="2019-01" db="EMBL/GenBank/DDBJ databases">
        <title>High-quality draft genome of. Pseudomonas songnenensis str. L103, a full-fledged denitrifier isolated from 100 meters deep aquifer in a heavily nitrogen fertilized agricultural area.</title>
        <authorList>
            <person name="Liu M."/>
            <person name="Liu B."/>
        </authorList>
    </citation>
    <scope>NUCLEOTIDE SEQUENCE [LARGE SCALE GENOMIC DNA]</scope>
    <source>
        <strain evidence="1 2">L103</strain>
    </source>
</reference>
<evidence type="ECO:0000313" key="1">
    <source>
        <dbReference type="EMBL" id="RYJ61248.1"/>
    </source>
</evidence>